<dbReference type="GO" id="GO:0000271">
    <property type="term" value="P:polysaccharide biosynthetic process"/>
    <property type="evidence" value="ECO:0007669"/>
    <property type="project" value="InterPro"/>
</dbReference>
<evidence type="ECO:0000313" key="6">
    <source>
        <dbReference type="Proteomes" id="UP000217676"/>
    </source>
</evidence>
<evidence type="ECO:0000256" key="1">
    <source>
        <dbReference type="ARBA" id="ARBA00023002"/>
    </source>
</evidence>
<feature type="domain" description="UDP-glucose/GDP-mannose dehydrogenase C-terminal" evidence="4">
    <location>
        <begin position="317"/>
        <end position="412"/>
    </location>
</feature>
<proteinExistence type="inferred from homology"/>
<dbReference type="InterPro" id="IPR001732">
    <property type="entry name" value="UDP-Glc/GDP-Man_DH_N"/>
</dbReference>
<protein>
    <submittedName>
        <fullName evidence="5">UDP-glucose/GDP-mannose dehydrogenase</fullName>
    </submittedName>
</protein>
<dbReference type="Proteomes" id="UP000217676">
    <property type="component" value="Chromosome"/>
</dbReference>
<evidence type="ECO:0000256" key="3">
    <source>
        <dbReference type="PIRNR" id="PIRNR000124"/>
    </source>
</evidence>
<gene>
    <name evidence="5" type="ORF">SLA_5233</name>
</gene>
<dbReference type="SUPFAM" id="SSF48179">
    <property type="entry name" value="6-phosphogluconate dehydrogenase C-terminal domain-like"/>
    <property type="match status" value="1"/>
</dbReference>
<dbReference type="InterPro" id="IPR017476">
    <property type="entry name" value="UDP-Glc/GDP-Man"/>
</dbReference>
<dbReference type="InterPro" id="IPR028359">
    <property type="entry name" value="UDP_ManNAc/GlcNAc_DH"/>
</dbReference>
<dbReference type="AlphaFoldDB" id="A0A160P4R7"/>
<dbReference type="NCBIfam" id="TIGR03026">
    <property type="entry name" value="NDP-sugDHase"/>
    <property type="match status" value="1"/>
</dbReference>
<comment type="similarity">
    <text evidence="3">Belongs to the UDP-glucose/GDP-mannose dehydrogenase family.</text>
</comment>
<dbReference type="EMBL" id="AP017424">
    <property type="protein sequence ID" value="BAU86114.1"/>
    <property type="molecule type" value="Genomic_DNA"/>
</dbReference>
<dbReference type="PANTHER" id="PTHR43491">
    <property type="entry name" value="UDP-N-ACETYL-D-MANNOSAMINE DEHYDROGENASE"/>
    <property type="match status" value="1"/>
</dbReference>
<dbReference type="KEGG" id="slau:SLA_5233"/>
<dbReference type="Pfam" id="PF03720">
    <property type="entry name" value="UDPG_MGDP_dh_C"/>
    <property type="match status" value="1"/>
</dbReference>
<dbReference type="SUPFAM" id="SSF51735">
    <property type="entry name" value="NAD(P)-binding Rossmann-fold domains"/>
    <property type="match status" value="1"/>
</dbReference>
<dbReference type="InterPro" id="IPR014026">
    <property type="entry name" value="UDP-Glc/GDP-Man_DH_dimer"/>
</dbReference>
<evidence type="ECO:0000313" key="5">
    <source>
        <dbReference type="EMBL" id="BAU86114.1"/>
    </source>
</evidence>
<dbReference type="SUPFAM" id="SSF52413">
    <property type="entry name" value="UDP-glucose/GDP-mannose dehydrogenase C-terminal domain"/>
    <property type="match status" value="1"/>
</dbReference>
<dbReference type="InterPro" id="IPR036220">
    <property type="entry name" value="UDP-Glc/GDP-Man_DH_C_sf"/>
</dbReference>
<keyword evidence="2" id="KW-0520">NAD</keyword>
<keyword evidence="6" id="KW-1185">Reference proteome</keyword>
<dbReference type="Pfam" id="PF03721">
    <property type="entry name" value="UDPG_MGDP_dh_N"/>
    <property type="match status" value="1"/>
</dbReference>
<dbReference type="Pfam" id="PF00984">
    <property type="entry name" value="UDPG_MGDP_dh"/>
    <property type="match status" value="1"/>
</dbReference>
<dbReference type="Gene3D" id="3.40.50.720">
    <property type="entry name" value="NAD(P)-binding Rossmann-like Domain"/>
    <property type="match status" value="2"/>
</dbReference>
<dbReference type="PIRSF" id="PIRSF000124">
    <property type="entry name" value="UDPglc_GDPman_dh"/>
    <property type="match status" value="1"/>
</dbReference>
<reference evidence="5 6" key="1">
    <citation type="journal article" date="2016" name="Genome Announc.">
        <title>Complete Genome Sequence of Thiostrepton-Producing Streptomyces laurentii ATCC 31255.</title>
        <authorList>
            <person name="Doi K."/>
            <person name="Fujino Y."/>
            <person name="Nagayoshi Y."/>
            <person name="Ohshima T."/>
            <person name="Ogata S."/>
        </authorList>
    </citation>
    <scope>NUCLEOTIDE SEQUENCE [LARGE SCALE GENOMIC DNA]</scope>
    <source>
        <strain evidence="5 6">ATCC 31255</strain>
    </source>
</reference>
<dbReference type="GO" id="GO:0051287">
    <property type="term" value="F:NAD binding"/>
    <property type="evidence" value="ECO:0007669"/>
    <property type="project" value="InterPro"/>
</dbReference>
<dbReference type="GO" id="GO:0016616">
    <property type="term" value="F:oxidoreductase activity, acting on the CH-OH group of donors, NAD or NADP as acceptor"/>
    <property type="evidence" value="ECO:0007669"/>
    <property type="project" value="InterPro"/>
</dbReference>
<dbReference type="PIRSF" id="PIRSF500136">
    <property type="entry name" value="UDP_ManNAc_DH"/>
    <property type="match status" value="1"/>
</dbReference>
<dbReference type="PANTHER" id="PTHR43491:SF1">
    <property type="entry name" value="UDP-N-ACETYL-D-MANNOSAMINE DEHYDROGENASE"/>
    <property type="match status" value="1"/>
</dbReference>
<sequence>MPADLAVVGLGYVGLPLARRACEAGLDVVGHDTDPAVVDGLAQGRSHVGDLGDRDIAAMTAAGFRAATDPGILTGARTVAVCVPTGLTPSGEPDLGPLTSAVRTVAGRLSPGTLVSVESTSHPGTTEEIVRPLLEATGLRVGEDFHLAYSPERIDPGNGRFSLRDTPKIVSGCTTLCAKHAAGFYEQLVDEVVVARGTREAEMAKLLENAYRYVNIALVDEAALYCERVGIDVWDALRCAGTKPFGFAPFRPGPGVGGHCVPVDPRYLMAHAAARGFSFRTLDAAREVLDAMPGHVVERARGLLRRTGTDPAEARVALLGVTYKADVADLRESPAYAVVRGLRAAGVRVVHHDPYTEDFAVDGVPVPRQASAREAVAGADLAVLLQDHAEYRSVDWDAAGRPVLDTRGTAEGHRVERL</sequence>
<dbReference type="InterPro" id="IPR036291">
    <property type="entry name" value="NAD(P)-bd_dom_sf"/>
</dbReference>
<dbReference type="InterPro" id="IPR014027">
    <property type="entry name" value="UDP-Glc/GDP-Man_DH_C"/>
</dbReference>
<accession>A0A160P4R7</accession>
<dbReference type="SMART" id="SM00984">
    <property type="entry name" value="UDPG_MGDP_dh_C"/>
    <property type="match status" value="1"/>
</dbReference>
<keyword evidence="1" id="KW-0560">Oxidoreductase</keyword>
<evidence type="ECO:0000259" key="4">
    <source>
        <dbReference type="SMART" id="SM00984"/>
    </source>
</evidence>
<dbReference type="GO" id="GO:0016628">
    <property type="term" value="F:oxidoreductase activity, acting on the CH-CH group of donors, NAD or NADP as acceptor"/>
    <property type="evidence" value="ECO:0007669"/>
    <property type="project" value="InterPro"/>
</dbReference>
<evidence type="ECO:0000256" key="2">
    <source>
        <dbReference type="ARBA" id="ARBA00023027"/>
    </source>
</evidence>
<dbReference type="InterPro" id="IPR008927">
    <property type="entry name" value="6-PGluconate_DH-like_C_sf"/>
</dbReference>
<organism evidence="5 6">
    <name type="scientific">Streptomyces laurentii</name>
    <dbReference type="NCBI Taxonomy" id="39478"/>
    <lineage>
        <taxon>Bacteria</taxon>
        <taxon>Bacillati</taxon>
        <taxon>Actinomycetota</taxon>
        <taxon>Actinomycetes</taxon>
        <taxon>Kitasatosporales</taxon>
        <taxon>Streptomycetaceae</taxon>
        <taxon>Streptomyces</taxon>
    </lineage>
</organism>
<name>A0A160P4R7_STRLU</name>